<dbReference type="PANTHER" id="PTHR12050:SF0">
    <property type="entry name" value="RH04491P"/>
    <property type="match status" value="1"/>
</dbReference>
<evidence type="ECO:0000256" key="6">
    <source>
        <dbReference type="SAM" id="Phobius"/>
    </source>
</evidence>
<gene>
    <name evidence="7" type="ORF">AMSG_09229</name>
</gene>
<evidence type="ECO:0000256" key="3">
    <source>
        <dbReference type="ARBA" id="ARBA00022692"/>
    </source>
</evidence>
<organism evidence="7 8">
    <name type="scientific">Thecamonas trahens ATCC 50062</name>
    <dbReference type="NCBI Taxonomy" id="461836"/>
    <lineage>
        <taxon>Eukaryota</taxon>
        <taxon>Apusozoa</taxon>
        <taxon>Apusomonadida</taxon>
        <taxon>Apusomonadidae</taxon>
        <taxon>Thecamonas</taxon>
    </lineage>
</organism>
<dbReference type="GO" id="GO:0034424">
    <property type="term" value="C:Vps55/Vps68 complex"/>
    <property type="evidence" value="ECO:0007669"/>
    <property type="project" value="TreeGrafter"/>
</dbReference>
<feature type="transmembrane region" description="Helical" evidence="6">
    <location>
        <begin position="71"/>
        <end position="90"/>
    </location>
</feature>
<dbReference type="AlphaFoldDB" id="A0A0L0DLH3"/>
<keyword evidence="3 6" id="KW-0812">Transmembrane</keyword>
<feature type="transmembrane region" description="Helical" evidence="6">
    <location>
        <begin position="41"/>
        <end position="64"/>
    </location>
</feature>
<keyword evidence="8" id="KW-1185">Reference proteome</keyword>
<dbReference type="EMBL" id="GL349479">
    <property type="protein sequence ID" value="KNC53152.1"/>
    <property type="molecule type" value="Genomic_DNA"/>
</dbReference>
<protein>
    <submittedName>
        <fullName evidence="7">Vacuolar protein sorting 55 superfamily protein</fullName>
    </submittedName>
</protein>
<accession>A0A0L0DLH3</accession>
<comment type="similarity">
    <text evidence="2">Belongs to the OB-RGRP/VPS55 family.</text>
</comment>
<comment type="subcellular location">
    <subcellularLocation>
        <location evidence="1">Membrane</location>
        <topology evidence="1">Multi-pass membrane protein</topology>
    </subcellularLocation>
</comment>
<dbReference type="OrthoDB" id="14246at2759"/>
<dbReference type="PANTHER" id="PTHR12050">
    <property type="entry name" value="LEPTIN RECEPTOR-RELATED"/>
    <property type="match status" value="1"/>
</dbReference>
<sequence>MVHVTVQTRKGKSLGEFEAQSVNDLKAAIQAQQVWSLYPSAALIILASLIALSLLFVVLSCVIWRNWLPMVVIVAFGFAPLPNLLCGACQRGSSSGFSLDEGRNGWKDSGFFLTGAIVVTGLALPMTLAHVDAIEVPAMVMAVAGGVLFYTSVLLYSHVFADDEDDVGF</sequence>
<evidence type="ECO:0000313" key="8">
    <source>
        <dbReference type="Proteomes" id="UP000054408"/>
    </source>
</evidence>
<evidence type="ECO:0000256" key="5">
    <source>
        <dbReference type="ARBA" id="ARBA00023136"/>
    </source>
</evidence>
<dbReference type="GO" id="GO:0032511">
    <property type="term" value="P:late endosome to vacuole transport via multivesicular body sorting pathway"/>
    <property type="evidence" value="ECO:0007669"/>
    <property type="project" value="TreeGrafter"/>
</dbReference>
<dbReference type="Pfam" id="PF04133">
    <property type="entry name" value="Vps55"/>
    <property type="match status" value="1"/>
</dbReference>
<dbReference type="eggNOG" id="KOG2174">
    <property type="taxonomic scope" value="Eukaryota"/>
</dbReference>
<proteinExistence type="inferred from homology"/>
<reference evidence="7 8" key="1">
    <citation type="submission" date="2010-05" db="EMBL/GenBank/DDBJ databases">
        <title>The Genome Sequence of Thecamonas trahens ATCC 50062.</title>
        <authorList>
            <consortium name="The Broad Institute Genome Sequencing Platform"/>
            <person name="Russ C."/>
            <person name="Cuomo C."/>
            <person name="Shea T."/>
            <person name="Young S.K."/>
            <person name="Zeng Q."/>
            <person name="Koehrsen M."/>
            <person name="Haas B."/>
            <person name="Borodovsky M."/>
            <person name="Guigo R."/>
            <person name="Alvarado L."/>
            <person name="Berlin A."/>
            <person name="Bochicchio J."/>
            <person name="Borenstein D."/>
            <person name="Chapman S."/>
            <person name="Chen Z."/>
            <person name="Freedman E."/>
            <person name="Gellesch M."/>
            <person name="Goldberg J."/>
            <person name="Griggs A."/>
            <person name="Gujja S."/>
            <person name="Heilman E."/>
            <person name="Heiman D."/>
            <person name="Hepburn T."/>
            <person name="Howarth C."/>
            <person name="Jen D."/>
            <person name="Larson L."/>
            <person name="Mehta T."/>
            <person name="Park D."/>
            <person name="Pearson M."/>
            <person name="Roberts A."/>
            <person name="Saif S."/>
            <person name="Shenoy N."/>
            <person name="Sisk P."/>
            <person name="Stolte C."/>
            <person name="Sykes S."/>
            <person name="Thomson T."/>
            <person name="Walk T."/>
            <person name="White J."/>
            <person name="Yandava C."/>
            <person name="Burger G."/>
            <person name="Gray M.W."/>
            <person name="Holland P.W.H."/>
            <person name="King N."/>
            <person name="Lang F.B.F."/>
            <person name="Roger A.J."/>
            <person name="Ruiz-Trillo I."/>
            <person name="Lander E."/>
            <person name="Nusbaum C."/>
        </authorList>
    </citation>
    <scope>NUCLEOTIDE SEQUENCE [LARGE SCALE GENOMIC DNA]</scope>
    <source>
        <strain evidence="7 8">ATCC 50062</strain>
    </source>
</reference>
<name>A0A0L0DLH3_THETB</name>
<feature type="transmembrane region" description="Helical" evidence="6">
    <location>
        <begin position="138"/>
        <end position="159"/>
    </location>
</feature>
<dbReference type="OMA" id="ICARCAN"/>
<feature type="transmembrane region" description="Helical" evidence="6">
    <location>
        <begin position="110"/>
        <end position="131"/>
    </location>
</feature>
<keyword evidence="4 6" id="KW-1133">Transmembrane helix</keyword>
<evidence type="ECO:0000256" key="4">
    <source>
        <dbReference type="ARBA" id="ARBA00022989"/>
    </source>
</evidence>
<dbReference type="GeneID" id="25567732"/>
<evidence type="ECO:0000256" key="2">
    <source>
        <dbReference type="ARBA" id="ARBA00005645"/>
    </source>
</evidence>
<evidence type="ECO:0000313" key="7">
    <source>
        <dbReference type="EMBL" id="KNC53152.1"/>
    </source>
</evidence>
<evidence type="ECO:0000256" key="1">
    <source>
        <dbReference type="ARBA" id="ARBA00004141"/>
    </source>
</evidence>
<dbReference type="RefSeq" id="XP_013754625.1">
    <property type="nucleotide sequence ID" value="XM_013899171.1"/>
</dbReference>
<dbReference type="Proteomes" id="UP000054408">
    <property type="component" value="Unassembled WGS sequence"/>
</dbReference>
<keyword evidence="5 6" id="KW-0472">Membrane</keyword>
<dbReference type="InterPro" id="IPR007262">
    <property type="entry name" value="Vps55/LEPROT"/>
</dbReference>
<dbReference type="STRING" id="461836.A0A0L0DLH3"/>